<dbReference type="InterPro" id="IPR006913">
    <property type="entry name" value="CENP-V/GFA"/>
</dbReference>
<evidence type="ECO:0000313" key="6">
    <source>
        <dbReference type="Proteomes" id="UP000235672"/>
    </source>
</evidence>
<dbReference type="EMBL" id="KZ613469">
    <property type="protein sequence ID" value="PMD25768.1"/>
    <property type="molecule type" value="Genomic_DNA"/>
</dbReference>
<sequence length="272" mass="30055">METKSPETKTYDGNCHCGAFKFTVKLPPKPYHTCNCSICSKNGYIGIWPLGDEDFTIHQGKGSLTKYQFGNKSLEHYFCPKCGSSIIGRMSDPRPGADIGLNIRMLKSFNEYFEANKHDNPPINFADVEPLYQTPPFPAHPDAETLPADQKIYNGNCHCGAVTYAVKTTPLEEQKVMNCNCSLCSRNGDLWIYPPKSAVILRGGENLTDYAFLSKESLHSFCKICGSSVLVRVSEEAGGECPVNVRTIDGVDLASLTLQNYDGAKNDPQYEV</sequence>
<evidence type="ECO:0000259" key="4">
    <source>
        <dbReference type="PROSITE" id="PS51891"/>
    </source>
</evidence>
<keyword evidence="3" id="KW-0862">Zinc</keyword>
<dbReference type="Gene3D" id="2.170.150.70">
    <property type="match status" value="2"/>
</dbReference>
<feature type="domain" description="CENP-V/GFA" evidence="4">
    <location>
        <begin position="153"/>
        <end position="262"/>
    </location>
</feature>
<dbReference type="STRING" id="1745343.A0A2J6QHP4"/>
<dbReference type="InterPro" id="IPR011057">
    <property type="entry name" value="Mss4-like_sf"/>
</dbReference>
<dbReference type="GO" id="GO:0046872">
    <property type="term" value="F:metal ion binding"/>
    <property type="evidence" value="ECO:0007669"/>
    <property type="project" value="UniProtKB-KW"/>
</dbReference>
<keyword evidence="2" id="KW-0479">Metal-binding</keyword>
<feature type="domain" description="CENP-V/GFA" evidence="4">
    <location>
        <begin position="11"/>
        <end position="119"/>
    </location>
</feature>
<dbReference type="OrthoDB" id="2993351at2759"/>
<accession>A0A2J6QHP4</accession>
<dbReference type="InterPro" id="IPR052355">
    <property type="entry name" value="CENP-V-like"/>
</dbReference>
<proteinExistence type="inferred from homology"/>
<keyword evidence="6" id="KW-1185">Reference proteome</keyword>
<dbReference type="PANTHER" id="PTHR28620:SF1">
    <property type="entry name" value="CENP-V_GFA DOMAIN-CONTAINING PROTEIN"/>
    <property type="match status" value="1"/>
</dbReference>
<gene>
    <name evidence="5" type="ORF">NA56DRAFT_744789</name>
</gene>
<organism evidence="5 6">
    <name type="scientific">Hyaloscypha hepaticicola</name>
    <dbReference type="NCBI Taxonomy" id="2082293"/>
    <lineage>
        <taxon>Eukaryota</taxon>
        <taxon>Fungi</taxon>
        <taxon>Dikarya</taxon>
        <taxon>Ascomycota</taxon>
        <taxon>Pezizomycotina</taxon>
        <taxon>Leotiomycetes</taxon>
        <taxon>Helotiales</taxon>
        <taxon>Hyaloscyphaceae</taxon>
        <taxon>Hyaloscypha</taxon>
    </lineage>
</organism>
<protein>
    <recommendedName>
        <fullName evidence="4">CENP-V/GFA domain-containing protein</fullName>
    </recommendedName>
</protein>
<evidence type="ECO:0000313" key="5">
    <source>
        <dbReference type="EMBL" id="PMD25768.1"/>
    </source>
</evidence>
<evidence type="ECO:0000256" key="2">
    <source>
        <dbReference type="ARBA" id="ARBA00022723"/>
    </source>
</evidence>
<dbReference type="Pfam" id="PF04828">
    <property type="entry name" value="GFA"/>
    <property type="match status" value="2"/>
</dbReference>
<dbReference type="SUPFAM" id="SSF51316">
    <property type="entry name" value="Mss4-like"/>
    <property type="match status" value="2"/>
</dbReference>
<evidence type="ECO:0000256" key="3">
    <source>
        <dbReference type="ARBA" id="ARBA00022833"/>
    </source>
</evidence>
<dbReference type="AlphaFoldDB" id="A0A2J6QHP4"/>
<dbReference type="PROSITE" id="PS51891">
    <property type="entry name" value="CENP_V_GFA"/>
    <property type="match status" value="2"/>
</dbReference>
<dbReference type="Proteomes" id="UP000235672">
    <property type="component" value="Unassembled WGS sequence"/>
</dbReference>
<dbReference type="PANTHER" id="PTHR28620">
    <property type="entry name" value="CENTROMERE PROTEIN V"/>
    <property type="match status" value="1"/>
</dbReference>
<dbReference type="GO" id="GO:0016846">
    <property type="term" value="F:carbon-sulfur lyase activity"/>
    <property type="evidence" value="ECO:0007669"/>
    <property type="project" value="InterPro"/>
</dbReference>
<name>A0A2J6QHP4_9HELO</name>
<reference evidence="5 6" key="1">
    <citation type="submission" date="2016-05" db="EMBL/GenBank/DDBJ databases">
        <title>A degradative enzymes factory behind the ericoid mycorrhizal symbiosis.</title>
        <authorList>
            <consortium name="DOE Joint Genome Institute"/>
            <person name="Martino E."/>
            <person name="Morin E."/>
            <person name="Grelet G."/>
            <person name="Kuo A."/>
            <person name="Kohler A."/>
            <person name="Daghino S."/>
            <person name="Barry K."/>
            <person name="Choi C."/>
            <person name="Cichocki N."/>
            <person name="Clum A."/>
            <person name="Copeland A."/>
            <person name="Hainaut M."/>
            <person name="Haridas S."/>
            <person name="Labutti K."/>
            <person name="Lindquist E."/>
            <person name="Lipzen A."/>
            <person name="Khouja H.-R."/>
            <person name="Murat C."/>
            <person name="Ohm R."/>
            <person name="Olson A."/>
            <person name="Spatafora J."/>
            <person name="Veneault-Fourrey C."/>
            <person name="Henrissat B."/>
            <person name="Grigoriev I."/>
            <person name="Martin F."/>
            <person name="Perotto S."/>
        </authorList>
    </citation>
    <scope>NUCLEOTIDE SEQUENCE [LARGE SCALE GENOMIC DNA]</scope>
    <source>
        <strain evidence="5 6">UAMH 7357</strain>
    </source>
</reference>
<comment type="similarity">
    <text evidence="1">Belongs to the Gfa family.</text>
</comment>
<evidence type="ECO:0000256" key="1">
    <source>
        <dbReference type="ARBA" id="ARBA00005495"/>
    </source>
</evidence>